<evidence type="ECO:0000259" key="3">
    <source>
        <dbReference type="Pfam" id="PF13406"/>
    </source>
</evidence>
<feature type="coiled-coil region" evidence="1">
    <location>
        <begin position="30"/>
        <end position="57"/>
    </location>
</feature>
<gene>
    <name evidence="4" type="ORF">A3J48_04320</name>
</gene>
<reference evidence="4 5" key="1">
    <citation type="journal article" date="2016" name="Nat. Commun.">
        <title>Thousands of microbial genomes shed light on interconnected biogeochemical processes in an aquifer system.</title>
        <authorList>
            <person name="Anantharaman K."/>
            <person name="Brown C.T."/>
            <person name="Hug L.A."/>
            <person name="Sharon I."/>
            <person name="Castelle C.J."/>
            <person name="Probst A.J."/>
            <person name="Thomas B.C."/>
            <person name="Singh A."/>
            <person name="Wilkins M.J."/>
            <person name="Karaoz U."/>
            <person name="Brodie E.L."/>
            <person name="Williams K.H."/>
            <person name="Hubbard S.S."/>
            <person name="Banfield J.F."/>
        </authorList>
    </citation>
    <scope>NUCLEOTIDE SEQUENCE [LARGE SCALE GENOMIC DNA]</scope>
</reference>
<dbReference type="Gene3D" id="1.10.530.10">
    <property type="match status" value="1"/>
</dbReference>
<dbReference type="InterPro" id="IPR023346">
    <property type="entry name" value="Lysozyme-like_dom_sf"/>
</dbReference>
<dbReference type="AlphaFoldDB" id="A0A1F5P4K4"/>
<keyword evidence="2" id="KW-1133">Transmembrane helix</keyword>
<feature type="domain" description="Transglycosylase SLT" evidence="3">
    <location>
        <begin position="266"/>
        <end position="392"/>
    </location>
</feature>
<evidence type="ECO:0000313" key="5">
    <source>
        <dbReference type="Proteomes" id="UP000176786"/>
    </source>
</evidence>
<protein>
    <recommendedName>
        <fullName evidence="3">Transglycosylase SLT domain-containing protein</fullName>
    </recommendedName>
</protein>
<comment type="caution">
    <text evidence="4">The sequence shown here is derived from an EMBL/GenBank/DDBJ whole genome shotgun (WGS) entry which is preliminary data.</text>
</comment>
<evidence type="ECO:0000256" key="2">
    <source>
        <dbReference type="SAM" id="Phobius"/>
    </source>
</evidence>
<keyword evidence="2" id="KW-0472">Membrane</keyword>
<feature type="transmembrane region" description="Helical" evidence="2">
    <location>
        <begin position="12"/>
        <end position="31"/>
    </location>
</feature>
<dbReference type="Gene3D" id="1.10.8.350">
    <property type="entry name" value="Bacterial muramidase"/>
    <property type="match status" value="1"/>
</dbReference>
<dbReference type="EMBL" id="MFES01000036">
    <property type="protein sequence ID" value="OGE84754.1"/>
    <property type="molecule type" value="Genomic_DNA"/>
</dbReference>
<accession>A0A1F5P4K4</accession>
<dbReference type="InterPro" id="IPR031304">
    <property type="entry name" value="SLT_2"/>
</dbReference>
<dbReference type="Pfam" id="PF13406">
    <property type="entry name" value="SLT_2"/>
    <property type="match status" value="1"/>
</dbReference>
<sequence>MFKTKTSTKSRFLIKITSAILVLVLIFPILAGANLELDALRENERAVNEQIDVIEKTLAKEQADLETVVSETTEVALNIERITLELEANEKRIFEFNRTIAEREAELLTIKQNLSSLVRDLEVAERANILALILNNDSLSGALRETEQKQLITENIGQRYGLLVAQTEQLNDARDQLELTKLALASARISLDVHHQALAQNIAEQTDLVKVTRNALNGVAQQRVALRSQIFAVAADSNSRAISLEEAIGYARLAAERLKNYTGQEISAPFLLSIVRHESNFGNYLGKGHYSSAMCSQSQIEAFVFITQELGLDPETTPVSKPAKNQSCGGAMGYAQFLPRTWLAYADKVAELTGHAVASPWNPEDAFTAVALKLAANGATRGATFAEKRRAQWEAAMTYFSGSRWRDPGVLKNISWYGTRALDTADAYAVIIGQ</sequence>
<dbReference type="STRING" id="1817832.A3J48_04320"/>
<keyword evidence="1" id="KW-0175">Coiled coil</keyword>
<keyword evidence="2" id="KW-0812">Transmembrane</keyword>
<dbReference type="SUPFAM" id="SSF53955">
    <property type="entry name" value="Lysozyme-like"/>
    <property type="match status" value="1"/>
</dbReference>
<evidence type="ECO:0000256" key="1">
    <source>
        <dbReference type="SAM" id="Coils"/>
    </source>
</evidence>
<dbReference type="Proteomes" id="UP000176786">
    <property type="component" value="Unassembled WGS sequence"/>
</dbReference>
<name>A0A1F5P4K4_9BACT</name>
<proteinExistence type="predicted"/>
<evidence type="ECO:0000313" key="4">
    <source>
        <dbReference type="EMBL" id="OGE84754.1"/>
    </source>
</evidence>
<organism evidence="4 5">
    <name type="scientific">Candidatus Doudnabacteria bacterium RIFCSPHIGHO2_02_FULL_46_11</name>
    <dbReference type="NCBI Taxonomy" id="1817832"/>
    <lineage>
        <taxon>Bacteria</taxon>
        <taxon>Candidatus Doudnaibacteriota</taxon>
    </lineage>
</organism>